<name>A0A9K3L4I2_9STRA</name>
<proteinExistence type="predicted"/>
<gene>
    <name evidence="2" type="ORF">IV203_004563</name>
</gene>
<organism evidence="2 3">
    <name type="scientific">Nitzschia inconspicua</name>
    <dbReference type="NCBI Taxonomy" id="303405"/>
    <lineage>
        <taxon>Eukaryota</taxon>
        <taxon>Sar</taxon>
        <taxon>Stramenopiles</taxon>
        <taxon>Ochrophyta</taxon>
        <taxon>Bacillariophyta</taxon>
        <taxon>Bacillariophyceae</taxon>
        <taxon>Bacillariophycidae</taxon>
        <taxon>Bacillariales</taxon>
        <taxon>Bacillariaceae</taxon>
        <taxon>Nitzschia</taxon>
    </lineage>
</organism>
<sequence>MNEKGEGDGSPNEAKNNISANVNDQRRQRSNRRDNGMATGEVNASRFTGSTDGLEKYVYDIGDKKESAENFNRITMKIANYIATNVKDAGEFRRALKPDVLKFEELVIPTLTEKQKQDTTLVDIWRIDLKECREKMRAREEAKKQAFSIILGQCSMAVTDRLESSEEWESIDESSDVLQLLKLIRKSLYTRSTSKQHTHSLQEAQDRFMLFRQAGHMNVNTYFETFKSLYEAYEHLGGGTGHSLAGLQPFLKPKDPTNVTYQELKDAEKAAREEFLGIRLIRCSDPNRYAGLLADVENSYTRGVDGYPKTLTKAYEMLVNYVDATTVQRNRNPHNRTRQGMSFAQNGRTEAGRGGNGGRGRGGRGRGDGDASRTNADADNNNNKSSSEEYPATASAWTVVYTMVYAFTNAMGQQSIFFRRILAYITQTPITSLRHLLHGPL</sequence>
<comment type="caution">
    <text evidence="2">The sequence shown here is derived from an EMBL/GenBank/DDBJ whole genome shotgun (WGS) entry which is preliminary data.</text>
</comment>
<evidence type="ECO:0000313" key="3">
    <source>
        <dbReference type="Proteomes" id="UP000693970"/>
    </source>
</evidence>
<feature type="region of interest" description="Disordered" evidence="1">
    <location>
        <begin position="326"/>
        <end position="390"/>
    </location>
</feature>
<reference evidence="2" key="1">
    <citation type="journal article" date="2021" name="Sci. Rep.">
        <title>Diploid genomic architecture of Nitzschia inconspicua, an elite biomass production diatom.</title>
        <authorList>
            <person name="Oliver A."/>
            <person name="Podell S."/>
            <person name="Pinowska A."/>
            <person name="Traller J.C."/>
            <person name="Smith S.R."/>
            <person name="McClure R."/>
            <person name="Beliaev A."/>
            <person name="Bohutskyi P."/>
            <person name="Hill E.A."/>
            <person name="Rabines A."/>
            <person name="Zheng H."/>
            <person name="Allen L.Z."/>
            <person name="Kuo A."/>
            <person name="Grigoriev I.V."/>
            <person name="Allen A.E."/>
            <person name="Hazlebeck D."/>
            <person name="Allen E.E."/>
        </authorList>
    </citation>
    <scope>NUCLEOTIDE SEQUENCE</scope>
    <source>
        <strain evidence="2">Hildebrandi</strain>
    </source>
</reference>
<feature type="compositionally biased region" description="Polar residues" evidence="1">
    <location>
        <begin position="338"/>
        <end position="348"/>
    </location>
</feature>
<accession>A0A9K3L4I2</accession>
<evidence type="ECO:0000313" key="2">
    <source>
        <dbReference type="EMBL" id="KAG7355207.1"/>
    </source>
</evidence>
<feature type="compositionally biased region" description="Basic and acidic residues" evidence="1">
    <location>
        <begin position="24"/>
        <end position="35"/>
    </location>
</feature>
<protein>
    <recommendedName>
        <fullName evidence="4">Retrotransposon gag domain-containing protein</fullName>
    </recommendedName>
</protein>
<reference evidence="2" key="2">
    <citation type="submission" date="2021-04" db="EMBL/GenBank/DDBJ databases">
        <authorList>
            <person name="Podell S."/>
        </authorList>
    </citation>
    <scope>NUCLEOTIDE SEQUENCE</scope>
    <source>
        <strain evidence="2">Hildebrandi</strain>
    </source>
</reference>
<dbReference type="EMBL" id="JAGRRH010000016">
    <property type="protein sequence ID" value="KAG7355207.1"/>
    <property type="molecule type" value="Genomic_DNA"/>
</dbReference>
<dbReference type="AlphaFoldDB" id="A0A9K3L4I2"/>
<feature type="region of interest" description="Disordered" evidence="1">
    <location>
        <begin position="1"/>
        <end position="47"/>
    </location>
</feature>
<evidence type="ECO:0008006" key="4">
    <source>
        <dbReference type="Google" id="ProtNLM"/>
    </source>
</evidence>
<keyword evidence="3" id="KW-1185">Reference proteome</keyword>
<dbReference type="Proteomes" id="UP000693970">
    <property type="component" value="Unassembled WGS sequence"/>
</dbReference>
<evidence type="ECO:0000256" key="1">
    <source>
        <dbReference type="SAM" id="MobiDB-lite"/>
    </source>
</evidence>